<evidence type="ECO:0000313" key="3">
    <source>
        <dbReference type="Proteomes" id="UP001652445"/>
    </source>
</evidence>
<name>A0ABT2UD14_9BACL</name>
<gene>
    <name evidence="2" type="ORF">OB236_10395</name>
</gene>
<evidence type="ECO:0000259" key="1">
    <source>
        <dbReference type="Pfam" id="PF06445"/>
    </source>
</evidence>
<reference evidence="2 3" key="1">
    <citation type="submission" date="2022-09" db="EMBL/GenBank/DDBJ databases">
        <authorList>
            <person name="Han X.L."/>
            <person name="Wang Q."/>
            <person name="Lu T."/>
        </authorList>
    </citation>
    <scope>NUCLEOTIDE SEQUENCE [LARGE SCALE GENOMIC DNA]</scope>
    <source>
        <strain evidence="2 3">WQ 127069</strain>
    </source>
</reference>
<protein>
    <submittedName>
        <fullName evidence="2">GyrI-like domain-containing protein</fullName>
    </submittedName>
</protein>
<proteinExistence type="predicted"/>
<dbReference type="InterPro" id="IPR053182">
    <property type="entry name" value="YobU-like_regulator"/>
</dbReference>
<dbReference type="Proteomes" id="UP001652445">
    <property type="component" value="Unassembled WGS sequence"/>
</dbReference>
<dbReference type="RefSeq" id="WP_262683927.1">
    <property type="nucleotide sequence ID" value="NZ_JAOQIO010000025.1"/>
</dbReference>
<feature type="domain" description="GyrI-like small molecule binding" evidence="1">
    <location>
        <begin position="7"/>
        <end position="100"/>
    </location>
</feature>
<evidence type="ECO:0000313" key="2">
    <source>
        <dbReference type="EMBL" id="MCU6792538.1"/>
    </source>
</evidence>
<comment type="caution">
    <text evidence="2">The sequence shown here is derived from an EMBL/GenBank/DDBJ whole genome shotgun (WGS) entry which is preliminary data.</text>
</comment>
<dbReference type="PANTHER" id="PTHR36444">
    <property type="entry name" value="TRANSCRIPTIONAL REGULATOR PROTEIN YOBU-RELATED"/>
    <property type="match status" value="1"/>
</dbReference>
<dbReference type="InterPro" id="IPR011256">
    <property type="entry name" value="Reg_factor_effector_dom_sf"/>
</dbReference>
<dbReference type="Pfam" id="PF06445">
    <property type="entry name" value="GyrI-like"/>
    <property type="match status" value="1"/>
</dbReference>
<organism evidence="2 3">
    <name type="scientific">Paenibacillus baimaensis</name>
    <dbReference type="NCBI Taxonomy" id="2982185"/>
    <lineage>
        <taxon>Bacteria</taxon>
        <taxon>Bacillati</taxon>
        <taxon>Bacillota</taxon>
        <taxon>Bacilli</taxon>
        <taxon>Bacillales</taxon>
        <taxon>Paenibacillaceae</taxon>
        <taxon>Paenibacillus</taxon>
    </lineage>
</organism>
<dbReference type="Gene3D" id="3.20.80.10">
    <property type="entry name" value="Regulatory factor, effector binding domain"/>
    <property type="match status" value="1"/>
</dbReference>
<dbReference type="EMBL" id="JAOQIO010000025">
    <property type="protein sequence ID" value="MCU6792538.1"/>
    <property type="molecule type" value="Genomic_DNA"/>
</dbReference>
<dbReference type="InterPro" id="IPR029442">
    <property type="entry name" value="GyrI-like"/>
</dbReference>
<accession>A0ABT2UD14</accession>
<sequence>MPPPRSNHYFYTCGIEIEAVDYDTVEKGMTFLTFPKQKYVVFKHIGPSNEIPNTYGELWKVFDKEGYKIKVGMPEIEIVKTSMFRKEETAEYEMEIWLPVQ</sequence>
<dbReference type="SUPFAM" id="SSF55136">
    <property type="entry name" value="Probable bacterial effector-binding domain"/>
    <property type="match status" value="1"/>
</dbReference>
<keyword evidence="3" id="KW-1185">Reference proteome</keyword>
<dbReference type="PANTHER" id="PTHR36444:SF3">
    <property type="entry name" value="TRANSCRIPTIONAL ACTIVATOR, PUTATIVE-RELATED"/>
    <property type="match status" value="1"/>
</dbReference>